<sequence>MILNIAMLIILSLFIIFGVLITINLFWAKHQNGIYSTGDIDMSYRYGYFIQSIIDENGNKAGYEALLRYYDPVDQKWKFPTNFKDFSLREIIPLLKDVLPRLNEESGFLSINITLNQMYDLRYEWFIRWARGTIYPMKLRIEISITDDYKPNLLVKRNIIKNLKKSKELDVDVILEKIESTNVFLKKVKWMFKDISGIKIPFSQYRKTGDDQWVDINMGEWKRIATSYGFEIDVTELENSDDIELADNLKLKYRQGYLIDKPNYGESDFK</sequence>
<dbReference type="Gene3D" id="3.20.20.450">
    <property type="entry name" value="EAL domain"/>
    <property type="match status" value="1"/>
</dbReference>
<evidence type="ECO:0000313" key="1">
    <source>
        <dbReference type="EMBL" id="QNT64098.1"/>
    </source>
</evidence>
<name>A0A7H1MKW2_9LACO</name>
<accession>A0A7H1MKW2</accession>
<proteinExistence type="predicted"/>
<keyword evidence="2" id="KW-1185">Reference proteome</keyword>
<dbReference type="RefSeq" id="WP_006845823.1">
    <property type="nucleotide sequence ID" value="NZ_CP026847.1"/>
</dbReference>
<dbReference type="AlphaFoldDB" id="A0A7H1MKW2"/>
<dbReference type="SUPFAM" id="SSF141868">
    <property type="entry name" value="EAL domain-like"/>
    <property type="match status" value="1"/>
</dbReference>
<dbReference type="EMBL" id="CP043431">
    <property type="protein sequence ID" value="QNT64098.1"/>
    <property type="molecule type" value="Genomic_DNA"/>
</dbReference>
<protein>
    <submittedName>
        <fullName evidence="1">C-di-GMP phosphodiesterase</fullName>
    </submittedName>
</protein>
<dbReference type="Proteomes" id="UP000516446">
    <property type="component" value="Chromosome"/>
</dbReference>
<evidence type="ECO:0000313" key="2">
    <source>
        <dbReference type="Proteomes" id="UP000516446"/>
    </source>
</evidence>
<reference evidence="1 2" key="1">
    <citation type="submission" date="2019-08" db="EMBL/GenBank/DDBJ databases">
        <authorList>
            <person name="Chang H.C."/>
            <person name="Mun S.Y."/>
        </authorList>
    </citation>
    <scope>NUCLEOTIDE SEQUENCE [LARGE SCALE GENOMIC DNA]</scope>
    <source>
        <strain evidence="1 2">SK</strain>
    </source>
</reference>
<gene>
    <name evidence="1" type="ORF">FY536_01865</name>
</gene>
<organism evidence="1 2">
    <name type="scientific">Weissella koreensis</name>
    <dbReference type="NCBI Taxonomy" id="165096"/>
    <lineage>
        <taxon>Bacteria</taxon>
        <taxon>Bacillati</taxon>
        <taxon>Bacillota</taxon>
        <taxon>Bacilli</taxon>
        <taxon>Lactobacillales</taxon>
        <taxon>Lactobacillaceae</taxon>
        <taxon>Weissella</taxon>
    </lineage>
</organism>
<dbReference type="InterPro" id="IPR035919">
    <property type="entry name" value="EAL_sf"/>
</dbReference>